<proteinExistence type="predicted"/>
<accession>A0A2S6ID86</accession>
<dbReference type="Gene3D" id="3.30.420.40">
    <property type="match status" value="1"/>
</dbReference>
<evidence type="ECO:0000313" key="2">
    <source>
        <dbReference type="Proteomes" id="UP000239485"/>
    </source>
</evidence>
<dbReference type="OrthoDB" id="9780777at2"/>
<protein>
    <recommendedName>
        <fullName evidence="3">Carbamoyltransferase-like protein</fullName>
    </recommendedName>
</protein>
<dbReference type="EMBL" id="PTJD01000016">
    <property type="protein sequence ID" value="PPK92184.1"/>
    <property type="molecule type" value="Genomic_DNA"/>
</dbReference>
<dbReference type="Proteomes" id="UP000239485">
    <property type="component" value="Unassembled WGS sequence"/>
</dbReference>
<evidence type="ECO:0000313" key="1">
    <source>
        <dbReference type="EMBL" id="PPK92184.1"/>
    </source>
</evidence>
<reference evidence="1 2" key="1">
    <citation type="submission" date="2018-02" db="EMBL/GenBank/DDBJ databases">
        <title>Genomic Encyclopedia of Archaeal and Bacterial Type Strains, Phase II (KMG-II): from individual species to whole genera.</title>
        <authorList>
            <person name="Goeker M."/>
        </authorList>
    </citation>
    <scope>NUCLEOTIDE SEQUENCE [LARGE SCALE GENOMIC DNA]</scope>
    <source>
        <strain evidence="1 2">DSM 22857</strain>
    </source>
</reference>
<name>A0A2S6ID86_9ACTN</name>
<gene>
    <name evidence="1" type="ORF">CLV92_11646</name>
</gene>
<comment type="caution">
    <text evidence="1">The sequence shown here is derived from an EMBL/GenBank/DDBJ whole genome shotgun (WGS) entry which is preliminary data.</text>
</comment>
<dbReference type="AlphaFoldDB" id="A0A2S6ID86"/>
<organism evidence="1 2">
    <name type="scientific">Kineococcus xinjiangensis</name>
    <dbReference type="NCBI Taxonomy" id="512762"/>
    <lineage>
        <taxon>Bacteria</taxon>
        <taxon>Bacillati</taxon>
        <taxon>Actinomycetota</taxon>
        <taxon>Actinomycetes</taxon>
        <taxon>Kineosporiales</taxon>
        <taxon>Kineosporiaceae</taxon>
        <taxon>Kineococcus</taxon>
    </lineage>
</organism>
<sequence length="78" mass="8139">MRVLGVNAVVHDPSAALVVDGEVVTAAEECSSRREHGERPVVGHPRDALELFGAAPVDALAPGPQPVRRSTFADRASA</sequence>
<dbReference type="RefSeq" id="WP_104435098.1">
    <property type="nucleotide sequence ID" value="NZ_PTJD01000016.1"/>
</dbReference>
<evidence type="ECO:0008006" key="3">
    <source>
        <dbReference type="Google" id="ProtNLM"/>
    </source>
</evidence>
<keyword evidence="2" id="KW-1185">Reference proteome</keyword>